<evidence type="ECO:0000313" key="3">
    <source>
        <dbReference type="EMBL" id="KAG2214948.1"/>
    </source>
</evidence>
<accession>A0A8H7RSE9</accession>
<dbReference type="Pfam" id="PF00226">
    <property type="entry name" value="DnaJ"/>
    <property type="match status" value="1"/>
</dbReference>
<dbReference type="InterPro" id="IPR001623">
    <property type="entry name" value="DnaJ_domain"/>
</dbReference>
<dbReference type="PROSITE" id="PS00636">
    <property type="entry name" value="DNAJ_1"/>
    <property type="match status" value="1"/>
</dbReference>
<evidence type="ECO:0000259" key="2">
    <source>
        <dbReference type="PROSITE" id="PS50076"/>
    </source>
</evidence>
<comment type="caution">
    <text evidence="3">The sequence shown here is derived from an EMBL/GenBank/DDBJ whole genome shotgun (WGS) entry which is preliminary data.</text>
</comment>
<dbReference type="Proteomes" id="UP000650833">
    <property type="component" value="Unassembled WGS sequence"/>
</dbReference>
<dbReference type="EMBL" id="JAEPRC010000017">
    <property type="protein sequence ID" value="KAG2214948.1"/>
    <property type="molecule type" value="Genomic_DNA"/>
</dbReference>
<dbReference type="InterPro" id="IPR036869">
    <property type="entry name" value="J_dom_sf"/>
</dbReference>
<dbReference type="InterPro" id="IPR038291">
    <property type="entry name" value="SAP30_C_sf"/>
</dbReference>
<protein>
    <recommendedName>
        <fullName evidence="2">J domain-containing protein</fullName>
    </recommendedName>
</protein>
<dbReference type="SUPFAM" id="SSF46565">
    <property type="entry name" value="Chaperone J-domain"/>
    <property type="match status" value="1"/>
</dbReference>
<evidence type="ECO:0000313" key="4">
    <source>
        <dbReference type="Proteomes" id="UP000650833"/>
    </source>
</evidence>
<sequence>MLEKNFKPQIDFNSMDISVLRKYARVHKIKAKSKASKEELAASVSRHFANQTVKELDTITCFLYTAHYKALEITPDASEEDIRKAYRKLALKYHPDKNHEPGAAEKFKSVSEAYQILSDPEKRRLYDNETNDDNNNTNQQGYYTTSQPFSTTTTSSTRTRSFGHDPLFATFQFRTPDDIFNQFFNGQDPFKLFMDEPFLGDGITSSGIRASMIHDPFSSPFNHTQNNSNSSNNIFNMNGISGASRTMSTTTSIVNGHKHTITKIVDANGTRIIEDYGDGRQRVTVNGEEEISPSQQQHQQQQQQQQQQQHRIIDGRPSYDMPAIIRPYASVDLNREYGDNHTAGDYDEEDNTRRRRGPLHELCSRICCCF</sequence>
<feature type="region of interest" description="Disordered" evidence="1">
    <location>
        <begin position="121"/>
        <end position="161"/>
    </location>
</feature>
<reference evidence="3" key="1">
    <citation type="submission" date="2020-12" db="EMBL/GenBank/DDBJ databases">
        <title>Metabolic potential, ecology and presence of endohyphal bacteria is reflected in genomic diversity of Mucoromycotina.</title>
        <authorList>
            <person name="Muszewska A."/>
            <person name="Okrasinska A."/>
            <person name="Steczkiewicz K."/>
            <person name="Drgas O."/>
            <person name="Orlowska M."/>
            <person name="Perlinska-Lenart U."/>
            <person name="Aleksandrzak-Piekarczyk T."/>
            <person name="Szatraj K."/>
            <person name="Zielenkiewicz U."/>
            <person name="Pilsyk S."/>
            <person name="Malc E."/>
            <person name="Mieczkowski P."/>
            <person name="Kruszewska J.S."/>
            <person name="Biernat P."/>
            <person name="Pawlowska J."/>
        </authorList>
    </citation>
    <scope>NUCLEOTIDE SEQUENCE</scope>
    <source>
        <strain evidence="3">CBS 226.32</strain>
    </source>
</reference>
<keyword evidence="4" id="KW-1185">Reference proteome</keyword>
<feature type="region of interest" description="Disordered" evidence="1">
    <location>
        <begin position="288"/>
        <end position="311"/>
    </location>
</feature>
<dbReference type="AlphaFoldDB" id="A0A8H7RSE9"/>
<dbReference type="InterPro" id="IPR025718">
    <property type="entry name" value="SAP30_Sin3-bd"/>
</dbReference>
<evidence type="ECO:0000256" key="1">
    <source>
        <dbReference type="SAM" id="MobiDB-lite"/>
    </source>
</evidence>
<name>A0A8H7RSE9_9FUNG</name>
<dbReference type="InterPro" id="IPR043183">
    <property type="entry name" value="DNJB2/6-like"/>
</dbReference>
<feature type="compositionally biased region" description="Low complexity" evidence="1">
    <location>
        <begin position="133"/>
        <end position="160"/>
    </location>
</feature>
<feature type="compositionally biased region" description="Low complexity" evidence="1">
    <location>
        <begin position="295"/>
        <end position="310"/>
    </location>
</feature>
<dbReference type="InterPro" id="IPR018253">
    <property type="entry name" value="DnaJ_domain_CS"/>
</dbReference>
<dbReference type="PANTHER" id="PTHR45168:SF3">
    <property type="entry name" value="DNAJ HEAT SHOCK PROTEIN FAMILY (HSP40) MEMBER B2"/>
    <property type="match status" value="1"/>
</dbReference>
<gene>
    <name evidence="3" type="ORF">INT46_004749</name>
</gene>
<dbReference type="CDD" id="cd06257">
    <property type="entry name" value="DnaJ"/>
    <property type="match status" value="1"/>
</dbReference>
<dbReference type="Gene3D" id="6.10.160.20">
    <property type="match status" value="1"/>
</dbReference>
<dbReference type="Pfam" id="PF13867">
    <property type="entry name" value="SAP30_Sin3_bdg"/>
    <property type="match status" value="1"/>
</dbReference>
<dbReference type="GO" id="GO:0051082">
    <property type="term" value="F:unfolded protein binding"/>
    <property type="evidence" value="ECO:0007669"/>
    <property type="project" value="InterPro"/>
</dbReference>
<dbReference type="Gene3D" id="1.10.287.110">
    <property type="entry name" value="DnaJ domain"/>
    <property type="match status" value="1"/>
</dbReference>
<dbReference type="PROSITE" id="PS50076">
    <property type="entry name" value="DNAJ_2"/>
    <property type="match status" value="1"/>
</dbReference>
<dbReference type="OrthoDB" id="10250354at2759"/>
<dbReference type="PANTHER" id="PTHR45168">
    <property type="entry name" value="DNAJ HOMOLOG SUBFAMILY B MEMBER 2"/>
    <property type="match status" value="1"/>
</dbReference>
<organism evidence="3 4">
    <name type="scientific">Mucor plumbeus</name>
    <dbReference type="NCBI Taxonomy" id="97098"/>
    <lineage>
        <taxon>Eukaryota</taxon>
        <taxon>Fungi</taxon>
        <taxon>Fungi incertae sedis</taxon>
        <taxon>Mucoromycota</taxon>
        <taxon>Mucoromycotina</taxon>
        <taxon>Mucoromycetes</taxon>
        <taxon>Mucorales</taxon>
        <taxon>Mucorineae</taxon>
        <taxon>Mucoraceae</taxon>
        <taxon>Mucor</taxon>
    </lineage>
</organism>
<dbReference type="PRINTS" id="PR00625">
    <property type="entry name" value="JDOMAIN"/>
</dbReference>
<feature type="domain" description="J" evidence="2">
    <location>
        <begin position="66"/>
        <end position="130"/>
    </location>
</feature>
<dbReference type="SMART" id="SM00271">
    <property type="entry name" value="DnaJ"/>
    <property type="match status" value="1"/>
</dbReference>
<dbReference type="GO" id="GO:0030544">
    <property type="term" value="F:Hsp70 protein binding"/>
    <property type="evidence" value="ECO:0007669"/>
    <property type="project" value="InterPro"/>
</dbReference>
<proteinExistence type="predicted"/>